<evidence type="ECO:0000313" key="6">
    <source>
        <dbReference type="EMBL" id="MCO6414751.1"/>
    </source>
</evidence>
<reference evidence="6 7" key="1">
    <citation type="submission" date="2021-12" db="EMBL/GenBank/DDBJ databases">
        <title>Siccirubricoccus leaddurans sp. nov., a high concentration Zn2+ tolerance bacterium.</title>
        <authorList>
            <person name="Cao Y."/>
        </authorList>
    </citation>
    <scope>NUCLEOTIDE SEQUENCE [LARGE SCALE GENOMIC DNA]</scope>
    <source>
        <strain evidence="6 7">KC 17139</strain>
    </source>
</reference>
<dbReference type="SUPFAM" id="SSF48230">
    <property type="entry name" value="Chondroitin AC/alginate lyase"/>
    <property type="match status" value="1"/>
</dbReference>
<dbReference type="PANTHER" id="PTHR39210">
    <property type="entry name" value="HEPARIN-SULFATE LYASE"/>
    <property type="match status" value="1"/>
</dbReference>
<dbReference type="Pfam" id="PF07940">
    <property type="entry name" value="Hepar_II_III_C"/>
    <property type="match status" value="1"/>
</dbReference>
<evidence type="ECO:0000256" key="2">
    <source>
        <dbReference type="ARBA" id="ARBA00022729"/>
    </source>
</evidence>
<evidence type="ECO:0000259" key="5">
    <source>
        <dbReference type="Pfam" id="PF07940"/>
    </source>
</evidence>
<dbReference type="RefSeq" id="WP_252951339.1">
    <property type="nucleotide sequence ID" value="NZ_JAFIRR010000006.1"/>
</dbReference>
<dbReference type="PANTHER" id="PTHR39210:SF1">
    <property type="entry name" value="HEPARIN-SULFATE LYASE"/>
    <property type="match status" value="1"/>
</dbReference>
<dbReference type="Gene3D" id="1.50.10.100">
    <property type="entry name" value="Chondroitin AC/alginate lyase"/>
    <property type="match status" value="1"/>
</dbReference>
<comment type="caution">
    <text evidence="6">The sequence shown here is derived from an EMBL/GenBank/DDBJ whole genome shotgun (WGS) entry which is preliminary data.</text>
</comment>
<organism evidence="6 7">
    <name type="scientific">Siccirubricoccus soli</name>
    <dbReference type="NCBI Taxonomy" id="2899147"/>
    <lineage>
        <taxon>Bacteria</taxon>
        <taxon>Pseudomonadati</taxon>
        <taxon>Pseudomonadota</taxon>
        <taxon>Alphaproteobacteria</taxon>
        <taxon>Acetobacterales</taxon>
        <taxon>Roseomonadaceae</taxon>
        <taxon>Siccirubricoccus</taxon>
    </lineage>
</organism>
<dbReference type="EMBL" id="JAFIRR010000006">
    <property type="protein sequence ID" value="MCO6414751.1"/>
    <property type="molecule type" value="Genomic_DNA"/>
</dbReference>
<evidence type="ECO:0000313" key="7">
    <source>
        <dbReference type="Proteomes" id="UP001523392"/>
    </source>
</evidence>
<sequence>MCTPLEAARQLGARPVLLAAWHRSPLGQGLARRALREADAPFGPFLPAAPAAPAPALPPEHAAALLARARAVAPADWHGPFAPQPHALALDLFAPGDIRPVWERNRWAELPLLAQAARLESAGGHLDRAEDFLAAWLAANPPYRGPNWACGQEAALRALHLALAIALLGGPPPPGARALLALHGRRIAATPAYAKAQDNNHSVSEPAGLLVAGLFCGEVAWVRHGRAGLAAALARLVAPDGAFAQLSTLYHRLLLDVLAVTAWLAGEAFPAAPHLPAAVEWLRRLTAAETGATPWLGHQDGSAFADLALAGPEDARPSLERAARLLAGHSAGWPAEPGCAWLGLPAGPPPPPLPAAWTSSGLRGWQAGRLRAFLRTGPLRFRPGHADLLHLDLWNGSLNLLRDGGTGAYNPPPGQAWWHTHLTGTAAHNTVEFDGEDQMPRLSRFLFGRWPRTGLLPEGGWLEDHRGRRQERLVRLMPDRLVVEDRLSGPFRRLALRWRLAPAAWEAVPDGVASPLGRLLVRADGPLDLRLEEGAESPRYGIVRGAPVLVARGEAGLRHILSEMAPRIHP</sequence>
<keyword evidence="7" id="KW-1185">Reference proteome</keyword>
<dbReference type="Gene3D" id="2.70.98.70">
    <property type="match status" value="1"/>
</dbReference>
<name>A0ABT1CYL7_9PROT</name>
<evidence type="ECO:0000256" key="3">
    <source>
        <dbReference type="ARBA" id="ARBA00022764"/>
    </source>
</evidence>
<dbReference type="InterPro" id="IPR008929">
    <property type="entry name" value="Chondroitin_lyas"/>
</dbReference>
<keyword evidence="3" id="KW-0574">Periplasm</keyword>
<keyword evidence="4" id="KW-0456">Lyase</keyword>
<comment type="subcellular location">
    <subcellularLocation>
        <location evidence="1">Periplasm</location>
    </subcellularLocation>
</comment>
<dbReference type="InterPro" id="IPR012480">
    <property type="entry name" value="Hepar_II_III_C"/>
</dbReference>
<dbReference type="Proteomes" id="UP001523392">
    <property type="component" value="Unassembled WGS sequence"/>
</dbReference>
<evidence type="ECO:0000256" key="4">
    <source>
        <dbReference type="ARBA" id="ARBA00023239"/>
    </source>
</evidence>
<proteinExistence type="predicted"/>
<feature type="domain" description="Heparinase II/III-like C-terminal" evidence="5">
    <location>
        <begin position="353"/>
        <end position="541"/>
    </location>
</feature>
<keyword evidence="2" id="KW-0732">Signal</keyword>
<evidence type="ECO:0000256" key="1">
    <source>
        <dbReference type="ARBA" id="ARBA00004418"/>
    </source>
</evidence>
<gene>
    <name evidence="6" type="ORF">JYK14_00965</name>
</gene>
<accession>A0ABT1CYL7</accession>
<protein>
    <submittedName>
        <fullName evidence="6">Heparinase II/III-family protein</fullName>
    </submittedName>
</protein>